<comment type="caution">
    <text evidence="6">The sequence shown here is derived from an EMBL/GenBank/DDBJ whole genome shotgun (WGS) entry which is preliminary data.</text>
</comment>
<keyword evidence="4" id="KW-1133">Transmembrane helix</keyword>
<evidence type="ECO:0000313" key="6">
    <source>
        <dbReference type="EMBL" id="KAL0438383.1"/>
    </source>
</evidence>
<proteinExistence type="inferred from homology"/>
<name>A0AAW2WA02_9LAMI</name>
<gene>
    <name evidence="6" type="ORF">Slati_2321300</name>
</gene>
<evidence type="ECO:0000256" key="4">
    <source>
        <dbReference type="ARBA" id="ARBA00022989"/>
    </source>
</evidence>
<reference evidence="6" key="2">
    <citation type="journal article" date="2024" name="Plant">
        <title>Genomic evolution and insights into agronomic trait innovations of Sesamum species.</title>
        <authorList>
            <person name="Miao H."/>
            <person name="Wang L."/>
            <person name="Qu L."/>
            <person name="Liu H."/>
            <person name="Sun Y."/>
            <person name="Le M."/>
            <person name="Wang Q."/>
            <person name="Wei S."/>
            <person name="Zheng Y."/>
            <person name="Lin W."/>
            <person name="Duan Y."/>
            <person name="Cao H."/>
            <person name="Xiong S."/>
            <person name="Wang X."/>
            <person name="Wei L."/>
            <person name="Li C."/>
            <person name="Ma Q."/>
            <person name="Ju M."/>
            <person name="Zhao R."/>
            <person name="Li G."/>
            <person name="Mu C."/>
            <person name="Tian Q."/>
            <person name="Mei H."/>
            <person name="Zhang T."/>
            <person name="Gao T."/>
            <person name="Zhang H."/>
        </authorList>
    </citation>
    <scope>NUCLEOTIDE SEQUENCE</scope>
    <source>
        <strain evidence="6">KEN1</strain>
    </source>
</reference>
<comment type="subcellular location">
    <subcellularLocation>
        <location evidence="1">Membrane</location>
    </subcellularLocation>
</comment>
<evidence type="ECO:0000256" key="1">
    <source>
        <dbReference type="ARBA" id="ARBA00004370"/>
    </source>
</evidence>
<evidence type="ECO:0000256" key="3">
    <source>
        <dbReference type="ARBA" id="ARBA00022692"/>
    </source>
</evidence>
<reference evidence="6" key="1">
    <citation type="submission" date="2020-06" db="EMBL/GenBank/DDBJ databases">
        <authorList>
            <person name="Li T."/>
            <person name="Hu X."/>
            <person name="Zhang T."/>
            <person name="Song X."/>
            <person name="Zhang H."/>
            <person name="Dai N."/>
            <person name="Sheng W."/>
            <person name="Hou X."/>
            <person name="Wei L."/>
        </authorList>
    </citation>
    <scope>NUCLEOTIDE SEQUENCE</scope>
    <source>
        <strain evidence="6">KEN1</strain>
        <tissue evidence="6">Leaf</tissue>
    </source>
</reference>
<comment type="similarity">
    <text evidence="2">Belongs to the UPF0496 family.</text>
</comment>
<keyword evidence="3" id="KW-0812">Transmembrane</keyword>
<dbReference type="AlphaFoldDB" id="A0AAW2WA02"/>
<protein>
    <submittedName>
        <fullName evidence="6">Uncharacterized protein</fullName>
    </submittedName>
</protein>
<dbReference type="PANTHER" id="PTHR31113:SF20">
    <property type="entry name" value="UPF0496 PROTEIN 2-RELATED"/>
    <property type="match status" value="1"/>
</dbReference>
<evidence type="ECO:0000256" key="5">
    <source>
        <dbReference type="ARBA" id="ARBA00023136"/>
    </source>
</evidence>
<dbReference type="InterPro" id="IPR007749">
    <property type="entry name" value="DUF677"/>
</dbReference>
<evidence type="ECO:0000256" key="2">
    <source>
        <dbReference type="ARBA" id="ARBA00009074"/>
    </source>
</evidence>
<dbReference type="GO" id="GO:0016020">
    <property type="term" value="C:membrane"/>
    <property type="evidence" value="ECO:0007669"/>
    <property type="project" value="UniProtKB-SubCell"/>
</dbReference>
<dbReference type="EMBL" id="JACGWN010000008">
    <property type="protein sequence ID" value="KAL0438383.1"/>
    <property type="molecule type" value="Genomic_DNA"/>
</dbReference>
<organism evidence="6">
    <name type="scientific">Sesamum latifolium</name>
    <dbReference type="NCBI Taxonomy" id="2727402"/>
    <lineage>
        <taxon>Eukaryota</taxon>
        <taxon>Viridiplantae</taxon>
        <taxon>Streptophyta</taxon>
        <taxon>Embryophyta</taxon>
        <taxon>Tracheophyta</taxon>
        <taxon>Spermatophyta</taxon>
        <taxon>Magnoliopsida</taxon>
        <taxon>eudicotyledons</taxon>
        <taxon>Gunneridae</taxon>
        <taxon>Pentapetalae</taxon>
        <taxon>asterids</taxon>
        <taxon>lamiids</taxon>
        <taxon>Lamiales</taxon>
        <taxon>Pedaliaceae</taxon>
        <taxon>Sesamum</taxon>
    </lineage>
</organism>
<sequence>MQENKEENKDHRIHEKGISNFCILGVWWTSHCCVSPSNPQHRRPVGCTGANFRHIRDQETEERGDHDESSRTWLDGLGAQLDLAARGVYILVNDFDTMSRLVQRLHDEMEHRKFVADICVRKGKNEMLKEVVKEFQMHETWFMEQLEELEKQIYLCFLDINRSRRLVVEQMVKC</sequence>
<accession>A0AAW2WA02</accession>
<keyword evidence="5" id="KW-0472">Membrane</keyword>
<dbReference type="PANTHER" id="PTHR31113">
    <property type="entry name" value="UPF0496 PROTEIN 3-RELATED"/>
    <property type="match status" value="1"/>
</dbReference>